<reference evidence="1" key="1">
    <citation type="submission" date="2020-06" db="EMBL/GenBank/DDBJ databases">
        <authorList>
            <consortium name="Plant Systems Biology data submission"/>
        </authorList>
    </citation>
    <scope>NUCLEOTIDE SEQUENCE</scope>
    <source>
        <strain evidence="1">D6</strain>
    </source>
</reference>
<proteinExistence type="predicted"/>
<dbReference type="AlphaFoldDB" id="A0A9N8I1Q6"/>
<comment type="caution">
    <text evidence="1">The sequence shown here is derived from an EMBL/GenBank/DDBJ whole genome shotgun (WGS) entry which is preliminary data.</text>
</comment>
<evidence type="ECO:0000313" key="2">
    <source>
        <dbReference type="Proteomes" id="UP001153069"/>
    </source>
</evidence>
<sequence length="40" mass="4638">MVDPNANIQERFDAINAMEDSVMQASMHVEMARRQRALFN</sequence>
<accession>A0A9N8I1Q6</accession>
<name>A0A9N8I1Q6_9STRA</name>
<dbReference type="Proteomes" id="UP001153069">
    <property type="component" value="Unassembled WGS sequence"/>
</dbReference>
<protein>
    <submittedName>
        <fullName evidence="1">Uncharacterized protein</fullName>
    </submittedName>
</protein>
<gene>
    <name evidence="1" type="ORF">SEMRO_4141_G353140.1</name>
</gene>
<dbReference type="EMBL" id="CAICTM010004139">
    <property type="protein sequence ID" value="CAB9531868.1"/>
    <property type="molecule type" value="Genomic_DNA"/>
</dbReference>
<evidence type="ECO:0000313" key="1">
    <source>
        <dbReference type="EMBL" id="CAB9531868.1"/>
    </source>
</evidence>
<keyword evidence="2" id="KW-1185">Reference proteome</keyword>
<organism evidence="1 2">
    <name type="scientific">Seminavis robusta</name>
    <dbReference type="NCBI Taxonomy" id="568900"/>
    <lineage>
        <taxon>Eukaryota</taxon>
        <taxon>Sar</taxon>
        <taxon>Stramenopiles</taxon>
        <taxon>Ochrophyta</taxon>
        <taxon>Bacillariophyta</taxon>
        <taxon>Bacillariophyceae</taxon>
        <taxon>Bacillariophycidae</taxon>
        <taxon>Naviculales</taxon>
        <taxon>Naviculaceae</taxon>
        <taxon>Seminavis</taxon>
    </lineage>
</organism>
<feature type="non-terminal residue" evidence="1">
    <location>
        <position position="40"/>
    </location>
</feature>